<name>A0A5A7V110_CUCMM</name>
<evidence type="ECO:0000313" key="2">
    <source>
        <dbReference type="EMBL" id="TYK24038.1"/>
    </source>
</evidence>
<dbReference type="Proteomes" id="UP000321393">
    <property type="component" value="Unassembled WGS sequence"/>
</dbReference>
<dbReference type="EMBL" id="SSTE01004728">
    <property type="protein sequence ID" value="KAA0061892.1"/>
    <property type="molecule type" value="Genomic_DNA"/>
</dbReference>
<organism evidence="1 3">
    <name type="scientific">Cucumis melo var. makuwa</name>
    <name type="common">Oriental melon</name>
    <dbReference type="NCBI Taxonomy" id="1194695"/>
    <lineage>
        <taxon>Eukaryota</taxon>
        <taxon>Viridiplantae</taxon>
        <taxon>Streptophyta</taxon>
        <taxon>Embryophyta</taxon>
        <taxon>Tracheophyta</taxon>
        <taxon>Spermatophyta</taxon>
        <taxon>Magnoliopsida</taxon>
        <taxon>eudicotyledons</taxon>
        <taxon>Gunneridae</taxon>
        <taxon>Pentapetalae</taxon>
        <taxon>rosids</taxon>
        <taxon>fabids</taxon>
        <taxon>Cucurbitales</taxon>
        <taxon>Cucurbitaceae</taxon>
        <taxon>Benincaseae</taxon>
        <taxon>Cucumis</taxon>
    </lineage>
</organism>
<dbReference type="AlphaFoldDB" id="A0A5A7V110"/>
<reference evidence="3 4" key="1">
    <citation type="submission" date="2019-08" db="EMBL/GenBank/DDBJ databases">
        <title>Draft genome sequences of two oriental melons (Cucumis melo L. var makuwa).</title>
        <authorList>
            <person name="Kwon S.-Y."/>
        </authorList>
    </citation>
    <scope>NUCLEOTIDE SEQUENCE [LARGE SCALE GENOMIC DNA]</scope>
    <source>
        <strain evidence="4">cv. Chang Bougi</strain>
        <strain evidence="3">cv. SW 3</strain>
        <tissue evidence="1">Leaf</tissue>
    </source>
</reference>
<comment type="caution">
    <text evidence="1">The sequence shown here is derived from an EMBL/GenBank/DDBJ whole genome shotgun (WGS) entry which is preliminary data.</text>
</comment>
<sequence length="89" mass="10392">MRNFCWEGYFGSKLNHLVKWNLVTLPLKDEGLALGALKIHNYALLTKWVWKFAMKDSGFWRKIICSIHDKEPLIGSQWESLEIVQGPMD</sequence>
<dbReference type="OrthoDB" id="1748414at2759"/>
<gene>
    <name evidence="2" type="ORF">E5676_scaffold250G001400</name>
    <name evidence="1" type="ORF">E6C27_scaffold89G001420</name>
</gene>
<dbReference type="Proteomes" id="UP000321947">
    <property type="component" value="Unassembled WGS sequence"/>
</dbReference>
<protein>
    <submittedName>
        <fullName evidence="1">Protein transport protein Sec24-like</fullName>
    </submittedName>
</protein>
<proteinExistence type="predicted"/>
<evidence type="ECO:0000313" key="3">
    <source>
        <dbReference type="Proteomes" id="UP000321393"/>
    </source>
</evidence>
<dbReference type="EMBL" id="SSTD01004111">
    <property type="protein sequence ID" value="TYK24038.1"/>
    <property type="molecule type" value="Genomic_DNA"/>
</dbReference>
<accession>A0A5A7V110</accession>
<evidence type="ECO:0000313" key="4">
    <source>
        <dbReference type="Proteomes" id="UP000321947"/>
    </source>
</evidence>
<evidence type="ECO:0000313" key="1">
    <source>
        <dbReference type="EMBL" id="KAA0061892.1"/>
    </source>
</evidence>